<name>A0AAE1AMJ6_9GAST</name>
<accession>A0AAE1AMJ6</accession>
<keyword evidence="2" id="KW-1185">Reference proteome</keyword>
<evidence type="ECO:0000313" key="1">
    <source>
        <dbReference type="EMBL" id="KAK3789876.1"/>
    </source>
</evidence>
<dbReference type="AlphaFoldDB" id="A0AAE1AMJ6"/>
<dbReference type="Proteomes" id="UP001283361">
    <property type="component" value="Unassembled WGS sequence"/>
</dbReference>
<protein>
    <submittedName>
        <fullName evidence="1">Uncharacterized protein</fullName>
    </submittedName>
</protein>
<evidence type="ECO:0000313" key="2">
    <source>
        <dbReference type="Proteomes" id="UP001283361"/>
    </source>
</evidence>
<reference evidence="1" key="1">
    <citation type="journal article" date="2023" name="G3 (Bethesda)">
        <title>A reference genome for the long-term kleptoplast-retaining sea slug Elysia crispata morphotype clarki.</title>
        <authorList>
            <person name="Eastman K.E."/>
            <person name="Pendleton A.L."/>
            <person name="Shaikh M.A."/>
            <person name="Suttiyut T."/>
            <person name="Ogas R."/>
            <person name="Tomko P."/>
            <person name="Gavelis G."/>
            <person name="Widhalm J.R."/>
            <person name="Wisecaver J.H."/>
        </authorList>
    </citation>
    <scope>NUCLEOTIDE SEQUENCE</scope>
    <source>
        <strain evidence="1">ECLA1</strain>
    </source>
</reference>
<organism evidence="1 2">
    <name type="scientific">Elysia crispata</name>
    <name type="common">lettuce slug</name>
    <dbReference type="NCBI Taxonomy" id="231223"/>
    <lineage>
        <taxon>Eukaryota</taxon>
        <taxon>Metazoa</taxon>
        <taxon>Spiralia</taxon>
        <taxon>Lophotrochozoa</taxon>
        <taxon>Mollusca</taxon>
        <taxon>Gastropoda</taxon>
        <taxon>Heterobranchia</taxon>
        <taxon>Euthyneura</taxon>
        <taxon>Panpulmonata</taxon>
        <taxon>Sacoglossa</taxon>
        <taxon>Placobranchoidea</taxon>
        <taxon>Plakobranchidae</taxon>
        <taxon>Elysia</taxon>
    </lineage>
</organism>
<comment type="caution">
    <text evidence="1">The sequence shown here is derived from an EMBL/GenBank/DDBJ whole genome shotgun (WGS) entry which is preliminary data.</text>
</comment>
<proteinExistence type="predicted"/>
<sequence>MARRNKRDLRSTQGHCVLCPPPLLFATPSYLMPEDKDTQRVSKNRIHQDRVCRWQGSGFPMVVVSLFSTEPTARLAVQKVFNGSCLGENVVFRVILDERLPMVVGRVFRQGRKIHTSSISSSALSVSPSEQLTVHWIIISVFSSSFSPGSLSVFSPQNSGVVAHKSLKPVVFPTRKIHFGRSD</sequence>
<dbReference type="EMBL" id="JAWDGP010001626">
    <property type="protein sequence ID" value="KAK3789876.1"/>
    <property type="molecule type" value="Genomic_DNA"/>
</dbReference>
<gene>
    <name evidence="1" type="ORF">RRG08_060429</name>
</gene>